<sequence>MSKPSKFAITLANRLDESLLVICALSKILINNGTYKNEGSGADNPPQIDVLGEDGIQNAIKLVAEMAHRDMCELSTDLDIPYE</sequence>
<proteinExistence type="predicted"/>
<comment type="caution">
    <text evidence="1">The sequence shown here is derived from an EMBL/GenBank/DDBJ whole genome shotgun (WGS) entry which is preliminary data.</text>
</comment>
<evidence type="ECO:0000313" key="2">
    <source>
        <dbReference type="Proteomes" id="UP000535954"/>
    </source>
</evidence>
<gene>
    <name evidence="1" type="ORF">HBO13_29300</name>
</gene>
<organism evidence="1 2">
    <name type="scientific">Pseudomonas lactis</name>
    <dbReference type="NCBI Taxonomy" id="1615674"/>
    <lineage>
        <taxon>Bacteria</taxon>
        <taxon>Pseudomonadati</taxon>
        <taxon>Pseudomonadota</taxon>
        <taxon>Gammaproteobacteria</taxon>
        <taxon>Pseudomonadales</taxon>
        <taxon>Pseudomonadaceae</taxon>
        <taxon>Pseudomonas</taxon>
    </lineage>
</organism>
<dbReference type="EMBL" id="JAAQYH010000020">
    <property type="protein sequence ID" value="NNA76733.1"/>
    <property type="molecule type" value="Genomic_DNA"/>
</dbReference>
<name>A0A7Y1M7R0_9PSED</name>
<dbReference type="Proteomes" id="UP000535954">
    <property type="component" value="Unassembled WGS sequence"/>
</dbReference>
<protein>
    <submittedName>
        <fullName evidence="1">Uncharacterized protein</fullName>
    </submittedName>
</protein>
<dbReference type="AlphaFoldDB" id="A0A7Y1M7R0"/>
<accession>A0A7Y1M7R0</accession>
<dbReference type="RefSeq" id="WP_169900496.1">
    <property type="nucleotide sequence ID" value="NZ_JAAQYH010000020.1"/>
</dbReference>
<evidence type="ECO:0000313" key="1">
    <source>
        <dbReference type="EMBL" id="NNA76733.1"/>
    </source>
</evidence>
<reference evidence="1 2" key="1">
    <citation type="journal article" date="2020" name="Front. Microbiol.">
        <title>Genetic Organization of the aprX-lipA2 Operon Affects the Proteolytic Potential of Pseudomonas Species in Milk.</title>
        <authorList>
            <person name="Maier C."/>
            <person name="Huptas C."/>
            <person name="von Neubeck M."/>
            <person name="Scherer S."/>
            <person name="Wenning M."/>
            <person name="Lucking G."/>
        </authorList>
    </citation>
    <scope>NUCLEOTIDE SEQUENCE [LARGE SCALE GENOMIC DNA]</scope>
    <source>
        <strain evidence="1 2">WS 5405</strain>
    </source>
</reference>